<dbReference type="EMBL" id="QKTW01000003">
    <property type="protein sequence ID" value="PZF74500.1"/>
    <property type="molecule type" value="Genomic_DNA"/>
</dbReference>
<name>A0A2W2AQ09_9BACT</name>
<dbReference type="AlphaFoldDB" id="A0A2W2AQ09"/>
<evidence type="ECO:0008006" key="3">
    <source>
        <dbReference type="Google" id="ProtNLM"/>
    </source>
</evidence>
<evidence type="ECO:0000313" key="2">
    <source>
        <dbReference type="Proteomes" id="UP000248745"/>
    </source>
</evidence>
<dbReference type="InterPro" id="IPR038056">
    <property type="entry name" value="YjbR-like_sf"/>
</dbReference>
<gene>
    <name evidence="1" type="ORF">DN068_02680</name>
</gene>
<sequence>MDTDTMRDFCLSLKQTTEDIKWDHLCFCVGAKMYIITGFEDNSPTSFKVPEEDFDALTSREGIVQAAHFAKRQWVTVMQRNKLKPKEWEHYINQSYEMVKQKLTKKLRGELGL</sequence>
<dbReference type="InterPro" id="IPR058532">
    <property type="entry name" value="YjbR/MT2646/Rv2570-like"/>
</dbReference>
<dbReference type="Pfam" id="PF04237">
    <property type="entry name" value="YjbR"/>
    <property type="match status" value="1"/>
</dbReference>
<dbReference type="PANTHER" id="PTHR35145:SF1">
    <property type="entry name" value="CYTOPLASMIC PROTEIN"/>
    <property type="match status" value="1"/>
</dbReference>
<protein>
    <recommendedName>
        <fullName evidence="3">MmcQ/YjbR family DNA-binding protein</fullName>
    </recommendedName>
</protein>
<organism evidence="1 2">
    <name type="scientific">Taibaiella soli</name>
    <dbReference type="NCBI Taxonomy" id="1649169"/>
    <lineage>
        <taxon>Bacteria</taxon>
        <taxon>Pseudomonadati</taxon>
        <taxon>Bacteroidota</taxon>
        <taxon>Chitinophagia</taxon>
        <taxon>Chitinophagales</taxon>
        <taxon>Chitinophagaceae</taxon>
        <taxon>Taibaiella</taxon>
    </lineage>
</organism>
<dbReference type="InterPro" id="IPR007351">
    <property type="entry name" value="YjbR"/>
</dbReference>
<comment type="caution">
    <text evidence="1">The sequence shown here is derived from an EMBL/GenBank/DDBJ whole genome shotgun (WGS) entry which is preliminary data.</text>
</comment>
<reference evidence="1 2" key="1">
    <citation type="submission" date="2018-06" db="EMBL/GenBank/DDBJ databases">
        <title>Mucibacter soli gen. nov., sp. nov., a new member of the family Chitinophagaceae producing mucin.</title>
        <authorList>
            <person name="Kim M.-K."/>
            <person name="Park S."/>
            <person name="Kim T.-S."/>
            <person name="Joung Y."/>
            <person name="Han J.-H."/>
            <person name="Kim S.B."/>
        </authorList>
    </citation>
    <scope>NUCLEOTIDE SEQUENCE [LARGE SCALE GENOMIC DNA]</scope>
    <source>
        <strain evidence="1 2">R1-15</strain>
    </source>
</reference>
<dbReference type="PANTHER" id="PTHR35145">
    <property type="entry name" value="CYTOPLASMIC PROTEIN-RELATED"/>
    <property type="match status" value="1"/>
</dbReference>
<accession>A0A2W2AQ09</accession>
<evidence type="ECO:0000313" key="1">
    <source>
        <dbReference type="EMBL" id="PZF74500.1"/>
    </source>
</evidence>
<dbReference type="SUPFAM" id="SSF142906">
    <property type="entry name" value="YjbR-like"/>
    <property type="match status" value="1"/>
</dbReference>
<dbReference type="Gene3D" id="3.90.1150.30">
    <property type="match status" value="1"/>
</dbReference>
<dbReference type="Proteomes" id="UP000248745">
    <property type="component" value="Unassembled WGS sequence"/>
</dbReference>
<dbReference type="OrthoDB" id="9789813at2"/>
<proteinExistence type="predicted"/>
<dbReference type="RefSeq" id="WP_110997340.1">
    <property type="nucleotide sequence ID" value="NZ_QKTW01000003.1"/>
</dbReference>
<keyword evidence="2" id="KW-1185">Reference proteome</keyword>